<dbReference type="EMBL" id="JARIHO010000054">
    <property type="protein sequence ID" value="KAJ7319305.1"/>
    <property type="molecule type" value="Genomic_DNA"/>
</dbReference>
<gene>
    <name evidence="1" type="ORF">DFH08DRAFT_390417</name>
</gene>
<name>A0AAD6ZFX7_9AGAR</name>
<organism evidence="1 2">
    <name type="scientific">Mycena albidolilacea</name>
    <dbReference type="NCBI Taxonomy" id="1033008"/>
    <lineage>
        <taxon>Eukaryota</taxon>
        <taxon>Fungi</taxon>
        <taxon>Dikarya</taxon>
        <taxon>Basidiomycota</taxon>
        <taxon>Agaricomycotina</taxon>
        <taxon>Agaricomycetes</taxon>
        <taxon>Agaricomycetidae</taxon>
        <taxon>Agaricales</taxon>
        <taxon>Marasmiineae</taxon>
        <taxon>Mycenaceae</taxon>
        <taxon>Mycena</taxon>
    </lineage>
</organism>
<reference evidence="1" key="1">
    <citation type="submission" date="2023-03" db="EMBL/GenBank/DDBJ databases">
        <title>Massive genome expansion in bonnet fungi (Mycena s.s.) driven by repeated elements and novel gene families across ecological guilds.</title>
        <authorList>
            <consortium name="Lawrence Berkeley National Laboratory"/>
            <person name="Harder C.B."/>
            <person name="Miyauchi S."/>
            <person name="Viragh M."/>
            <person name="Kuo A."/>
            <person name="Thoen E."/>
            <person name="Andreopoulos B."/>
            <person name="Lu D."/>
            <person name="Skrede I."/>
            <person name="Drula E."/>
            <person name="Henrissat B."/>
            <person name="Morin E."/>
            <person name="Kohler A."/>
            <person name="Barry K."/>
            <person name="LaButti K."/>
            <person name="Morin E."/>
            <person name="Salamov A."/>
            <person name="Lipzen A."/>
            <person name="Mereny Z."/>
            <person name="Hegedus B."/>
            <person name="Baldrian P."/>
            <person name="Stursova M."/>
            <person name="Weitz H."/>
            <person name="Taylor A."/>
            <person name="Grigoriev I.V."/>
            <person name="Nagy L.G."/>
            <person name="Martin F."/>
            <person name="Kauserud H."/>
        </authorList>
    </citation>
    <scope>NUCLEOTIDE SEQUENCE</scope>
    <source>
        <strain evidence="1">CBHHK002</strain>
    </source>
</reference>
<comment type="caution">
    <text evidence="1">The sequence shown here is derived from an EMBL/GenBank/DDBJ whole genome shotgun (WGS) entry which is preliminary data.</text>
</comment>
<evidence type="ECO:0000313" key="2">
    <source>
        <dbReference type="Proteomes" id="UP001218218"/>
    </source>
</evidence>
<keyword evidence="2" id="KW-1185">Reference proteome</keyword>
<evidence type="ECO:0000313" key="1">
    <source>
        <dbReference type="EMBL" id="KAJ7319305.1"/>
    </source>
</evidence>
<dbReference type="Proteomes" id="UP001218218">
    <property type="component" value="Unassembled WGS sequence"/>
</dbReference>
<dbReference type="AlphaFoldDB" id="A0AAD6ZFX7"/>
<accession>A0AAD6ZFX7</accession>
<protein>
    <submittedName>
        <fullName evidence="1">Uncharacterized protein</fullName>
    </submittedName>
</protein>
<sequence>MAKRKSRFPLLRPSLLLPGPWARSWSLIIRRLSPRRAPSSSKFNKKYESNSVYIDILVVVPSFLSVLYPHFRLNRLHLHLCEFDRRKHPQKQVRGVQRVDSLVSLRPLAKQCRELTFLAIEITALAIPADMDGGQGRASRANLELASLRVGCSPISDLSSVATFLLDIFPNMVDVYTSPSTDGVDFRRLWRLVQDSLQ</sequence>
<proteinExistence type="predicted"/>